<keyword evidence="3 4" id="KW-0413">Isomerase</keyword>
<dbReference type="EC" id="5.4.99.12" evidence="4"/>
<accession>A0ABX2SEE2</accession>
<dbReference type="PIRSF" id="PIRSF001430">
    <property type="entry name" value="tRNA_psdUrid_synth"/>
    <property type="match status" value="1"/>
</dbReference>
<dbReference type="Pfam" id="PF01416">
    <property type="entry name" value="PseudoU_synth_1"/>
    <property type="match status" value="1"/>
</dbReference>
<dbReference type="Proteomes" id="UP000587211">
    <property type="component" value="Unassembled WGS sequence"/>
</dbReference>
<comment type="subunit">
    <text evidence="4">Homodimer.</text>
</comment>
<dbReference type="InterPro" id="IPR001406">
    <property type="entry name" value="PsdUridine_synth_TruA"/>
</dbReference>
<dbReference type="SUPFAM" id="SSF55120">
    <property type="entry name" value="Pseudouridine synthase"/>
    <property type="match status" value="1"/>
</dbReference>
<dbReference type="PANTHER" id="PTHR11142:SF0">
    <property type="entry name" value="TRNA PSEUDOURIDINE SYNTHASE-LIKE 1"/>
    <property type="match status" value="1"/>
</dbReference>
<dbReference type="InterPro" id="IPR020103">
    <property type="entry name" value="PsdUridine_synth_cat_dom_sf"/>
</dbReference>
<name>A0ABX2SEE2_9ACTN</name>
<reference evidence="7 8" key="1">
    <citation type="submission" date="2020-07" db="EMBL/GenBank/DDBJ databases">
        <title>Sequencing the genomes of 1000 actinobacteria strains.</title>
        <authorList>
            <person name="Klenk H.-P."/>
        </authorList>
    </citation>
    <scope>NUCLEOTIDE SEQUENCE [LARGE SCALE GENOMIC DNA]</scope>
    <source>
        <strain evidence="7 8">DSM 19087</strain>
    </source>
</reference>
<feature type="domain" description="Pseudouridine synthase I TruA alpha/beta" evidence="6">
    <location>
        <begin position="143"/>
        <end position="244"/>
    </location>
</feature>
<sequence>MRMRIDLAYDGTEFRGWATQPGLRTVQGELESALGTVLRLPEPPRLTVAGRTDAGVHARGQVAHVDVDSHPGVLERRLRRIVPDDIRILRVTEAPEHFDARFAAIERRYVYRMTDHPAGPDPMQRRMVAAAPRPLDVDLMNQAAQHLLGEHDFASFCKQREGATTIRNLLTLRTVRGGETIATTVRADAFCHSMVRSLMGCLVAVGERRYAPEFAAEILAAQERDPRVKVMPAHGLVLEEVVYPADDQLAARVEESRRRRDE</sequence>
<dbReference type="HAMAP" id="MF_00171">
    <property type="entry name" value="TruA"/>
    <property type="match status" value="1"/>
</dbReference>
<comment type="caution">
    <text evidence="4">Lacks conserved residue(s) required for the propagation of feature annotation.</text>
</comment>
<evidence type="ECO:0000256" key="3">
    <source>
        <dbReference type="ARBA" id="ARBA00023235"/>
    </source>
</evidence>
<comment type="similarity">
    <text evidence="1 4 5">Belongs to the tRNA pseudouridine synthase TruA family.</text>
</comment>
<feature type="binding site" evidence="4">
    <location>
        <position position="109"/>
    </location>
    <ligand>
        <name>substrate</name>
    </ligand>
</feature>
<evidence type="ECO:0000256" key="4">
    <source>
        <dbReference type="HAMAP-Rule" id="MF_00171"/>
    </source>
</evidence>
<dbReference type="InterPro" id="IPR020094">
    <property type="entry name" value="TruA/RsuA/RluB/E/F_N"/>
</dbReference>
<comment type="catalytic activity">
    <reaction evidence="4 5">
        <text>uridine(38/39/40) in tRNA = pseudouridine(38/39/40) in tRNA</text>
        <dbReference type="Rhea" id="RHEA:22376"/>
        <dbReference type="Rhea" id="RHEA-COMP:10085"/>
        <dbReference type="Rhea" id="RHEA-COMP:10087"/>
        <dbReference type="ChEBI" id="CHEBI:65314"/>
        <dbReference type="ChEBI" id="CHEBI:65315"/>
        <dbReference type="EC" id="5.4.99.12"/>
    </reaction>
</comment>
<dbReference type="PANTHER" id="PTHR11142">
    <property type="entry name" value="PSEUDOURIDYLATE SYNTHASE"/>
    <property type="match status" value="1"/>
</dbReference>
<comment type="function">
    <text evidence="4">Formation of pseudouridine at positions 38, 39 and 40 in the anticodon stem and loop of transfer RNAs.</text>
</comment>
<dbReference type="Gene3D" id="3.30.70.580">
    <property type="entry name" value="Pseudouridine synthase I, catalytic domain, N-terminal subdomain"/>
    <property type="match status" value="1"/>
</dbReference>
<protein>
    <recommendedName>
        <fullName evidence="4">tRNA pseudouridine synthase A</fullName>
        <ecNumber evidence="4">5.4.99.12</ecNumber>
    </recommendedName>
    <alternativeName>
        <fullName evidence="4">tRNA pseudouridine(38-40) synthase</fullName>
    </alternativeName>
    <alternativeName>
        <fullName evidence="4">tRNA pseudouridylate synthase I</fullName>
    </alternativeName>
    <alternativeName>
        <fullName evidence="4">tRNA-uridine isomerase I</fullName>
    </alternativeName>
</protein>
<comment type="caution">
    <text evidence="7">The sequence shown here is derived from an EMBL/GenBank/DDBJ whole genome shotgun (WGS) entry which is preliminary data.</text>
</comment>
<evidence type="ECO:0000313" key="8">
    <source>
        <dbReference type="Proteomes" id="UP000587211"/>
    </source>
</evidence>
<dbReference type="InterPro" id="IPR020097">
    <property type="entry name" value="PsdUridine_synth_TruA_a/b_dom"/>
</dbReference>
<dbReference type="NCBIfam" id="TIGR00071">
    <property type="entry name" value="hisT_truA"/>
    <property type="match status" value="1"/>
</dbReference>
<evidence type="ECO:0000256" key="5">
    <source>
        <dbReference type="RuleBase" id="RU003792"/>
    </source>
</evidence>
<dbReference type="EMBL" id="JACBZN010000001">
    <property type="protein sequence ID" value="NYI36882.1"/>
    <property type="molecule type" value="Genomic_DNA"/>
</dbReference>
<keyword evidence="2 4" id="KW-0819">tRNA processing</keyword>
<evidence type="ECO:0000259" key="6">
    <source>
        <dbReference type="Pfam" id="PF01416"/>
    </source>
</evidence>
<dbReference type="GO" id="GO:0160147">
    <property type="term" value="F:tRNA pseudouridine(38-40) synthase activity"/>
    <property type="evidence" value="ECO:0007669"/>
    <property type="project" value="UniProtKB-EC"/>
</dbReference>
<dbReference type="CDD" id="cd02570">
    <property type="entry name" value="PseudoU_synth_EcTruA"/>
    <property type="match status" value="1"/>
</dbReference>
<proteinExistence type="inferred from homology"/>
<dbReference type="InterPro" id="IPR020095">
    <property type="entry name" value="PsdUridine_synth_TruA_C"/>
</dbReference>
<evidence type="ECO:0000256" key="2">
    <source>
        <dbReference type="ARBA" id="ARBA00022694"/>
    </source>
</evidence>
<dbReference type="Gene3D" id="3.30.70.660">
    <property type="entry name" value="Pseudouridine synthase I, catalytic domain, C-terminal subdomain"/>
    <property type="match status" value="1"/>
</dbReference>
<keyword evidence="8" id="KW-1185">Reference proteome</keyword>
<evidence type="ECO:0000313" key="7">
    <source>
        <dbReference type="EMBL" id="NYI36882.1"/>
    </source>
</evidence>
<feature type="active site" description="Nucleophile" evidence="4">
    <location>
        <position position="53"/>
    </location>
</feature>
<organism evidence="7 8">
    <name type="scientific">Aeromicrobium tamlense</name>
    <dbReference type="NCBI Taxonomy" id="375541"/>
    <lineage>
        <taxon>Bacteria</taxon>
        <taxon>Bacillati</taxon>
        <taxon>Actinomycetota</taxon>
        <taxon>Actinomycetes</taxon>
        <taxon>Propionibacteriales</taxon>
        <taxon>Nocardioidaceae</taxon>
        <taxon>Aeromicrobium</taxon>
    </lineage>
</organism>
<gene>
    <name evidence="4" type="primary">truA</name>
    <name evidence="7" type="ORF">BJ975_000257</name>
</gene>
<evidence type="ECO:0000256" key="1">
    <source>
        <dbReference type="ARBA" id="ARBA00009375"/>
    </source>
</evidence>